<comment type="similarity">
    <text evidence="1">Belongs to the GST superfamily.</text>
</comment>
<evidence type="ECO:0000313" key="4">
    <source>
        <dbReference type="EMBL" id="KAL1590699.1"/>
    </source>
</evidence>
<dbReference type="InterPro" id="IPR004046">
    <property type="entry name" value="GST_C"/>
</dbReference>
<dbReference type="InterPro" id="IPR004045">
    <property type="entry name" value="Glutathione_S-Trfase_N"/>
</dbReference>
<keyword evidence="5" id="KW-1185">Reference proteome</keyword>
<dbReference type="PANTHER" id="PTHR44051:SF8">
    <property type="entry name" value="GLUTATHIONE S-TRANSFERASE GSTA"/>
    <property type="match status" value="1"/>
</dbReference>
<dbReference type="SFLD" id="SFLDG00358">
    <property type="entry name" value="Main_(cytGST)"/>
    <property type="match status" value="1"/>
</dbReference>
<dbReference type="Pfam" id="PF13409">
    <property type="entry name" value="GST_N_2"/>
    <property type="match status" value="1"/>
</dbReference>
<dbReference type="Pfam" id="PF00043">
    <property type="entry name" value="GST_C"/>
    <property type="match status" value="1"/>
</dbReference>
<dbReference type="GeneID" id="96002177"/>
<dbReference type="PROSITE" id="PS50404">
    <property type="entry name" value="GST_NTER"/>
    <property type="match status" value="1"/>
</dbReference>
<dbReference type="CDD" id="cd03048">
    <property type="entry name" value="GST_N_Ure2p_like"/>
    <property type="match status" value="1"/>
</dbReference>
<gene>
    <name evidence="4" type="ORF">WHR41_00733</name>
</gene>
<dbReference type="InterPro" id="IPR036249">
    <property type="entry name" value="Thioredoxin-like_sf"/>
</dbReference>
<dbReference type="SFLD" id="SFLDG01151">
    <property type="entry name" value="Main.2:_Nu-like"/>
    <property type="match status" value="1"/>
</dbReference>
<dbReference type="InterPro" id="IPR036282">
    <property type="entry name" value="Glutathione-S-Trfase_C_sf"/>
</dbReference>
<dbReference type="SUPFAM" id="SSF47616">
    <property type="entry name" value="GST C-terminal domain-like"/>
    <property type="match status" value="1"/>
</dbReference>
<dbReference type="InterPro" id="IPR010987">
    <property type="entry name" value="Glutathione-S-Trfase_C-like"/>
</dbReference>
<evidence type="ECO:0000259" key="3">
    <source>
        <dbReference type="PROSITE" id="PS50405"/>
    </source>
</evidence>
<name>A0AB34L0L8_9PEZI</name>
<feature type="domain" description="GST N-terminal" evidence="2">
    <location>
        <begin position="4"/>
        <end position="89"/>
    </location>
</feature>
<dbReference type="PANTHER" id="PTHR44051">
    <property type="entry name" value="GLUTATHIONE S-TRANSFERASE-RELATED"/>
    <property type="match status" value="1"/>
</dbReference>
<dbReference type="SUPFAM" id="SSF52833">
    <property type="entry name" value="Thioredoxin-like"/>
    <property type="match status" value="1"/>
</dbReference>
<dbReference type="Proteomes" id="UP000803884">
    <property type="component" value="Unassembled WGS sequence"/>
</dbReference>
<dbReference type="EMBL" id="JAAQHG020000002">
    <property type="protein sequence ID" value="KAL1590699.1"/>
    <property type="molecule type" value="Genomic_DNA"/>
</dbReference>
<dbReference type="InterPro" id="IPR040079">
    <property type="entry name" value="Glutathione_S-Trfase"/>
</dbReference>
<reference evidence="4 5" key="1">
    <citation type="journal article" date="2020" name="Microbiol. Resour. Announc.">
        <title>Draft Genome Sequence of a Cladosporium Species Isolated from the Mesophotic Ascidian Didemnum maculosum.</title>
        <authorList>
            <person name="Gioti A."/>
            <person name="Siaperas R."/>
            <person name="Nikolaivits E."/>
            <person name="Le Goff G."/>
            <person name="Ouazzani J."/>
            <person name="Kotoulas G."/>
            <person name="Topakas E."/>
        </authorList>
    </citation>
    <scope>NUCLEOTIDE SEQUENCE [LARGE SCALE GENOMIC DNA]</scope>
    <source>
        <strain evidence="4 5">TM138-S3</strain>
    </source>
</reference>
<accession>A0AB34L0L8</accession>
<dbReference type="SFLD" id="SFLDS00019">
    <property type="entry name" value="Glutathione_Transferase_(cytos"/>
    <property type="match status" value="1"/>
</dbReference>
<comment type="caution">
    <text evidence="4">The sequence shown here is derived from an EMBL/GenBank/DDBJ whole genome shotgun (WGS) entry which is preliminary data.</text>
</comment>
<dbReference type="PROSITE" id="PS50405">
    <property type="entry name" value="GST_CTER"/>
    <property type="match status" value="1"/>
</dbReference>
<evidence type="ECO:0008006" key="6">
    <source>
        <dbReference type="Google" id="ProtNLM"/>
    </source>
</evidence>
<evidence type="ECO:0000313" key="5">
    <source>
        <dbReference type="Proteomes" id="UP000803884"/>
    </source>
</evidence>
<feature type="domain" description="GST C-terminal" evidence="3">
    <location>
        <begin position="96"/>
        <end position="233"/>
    </location>
</feature>
<dbReference type="RefSeq" id="XP_069233804.1">
    <property type="nucleotide sequence ID" value="XM_069369339.1"/>
</dbReference>
<sequence>MAPTPDIDLLTSGTPNGHKVSITLEELGLKYNAQKIDLSKNQQKEEWFLKVNPNGRIPAIVDKTSGKPKRVFEGASIQLYLCEKYDKEHKISFEYDSDEYWEMVEWMVWMQSGLGPMQGQANHFYRYAPEKIPYAINRYQTETRRLYSVLNDRLASQRAAFALPASQPAFLVANKYSAADICVFSWANWGEWAGVDPREAAFPEVKVWLEAIEKRAAVEKGTNVPDEFKMKEIMRSKEKSEEYAKHSSGWIMKGMKEEEGKGKM</sequence>
<proteinExistence type="inferred from homology"/>
<dbReference type="AlphaFoldDB" id="A0AB34L0L8"/>
<protein>
    <recommendedName>
        <fullName evidence="6">Glutathione S-transferase</fullName>
    </recommendedName>
</protein>
<evidence type="ECO:0000256" key="1">
    <source>
        <dbReference type="ARBA" id="ARBA00007409"/>
    </source>
</evidence>
<dbReference type="Gene3D" id="1.20.1050.10">
    <property type="match status" value="1"/>
</dbReference>
<dbReference type="Gene3D" id="3.40.30.10">
    <property type="entry name" value="Glutaredoxin"/>
    <property type="match status" value="1"/>
</dbReference>
<organism evidence="4 5">
    <name type="scientific">Cladosporium halotolerans</name>
    <dbReference type="NCBI Taxonomy" id="1052096"/>
    <lineage>
        <taxon>Eukaryota</taxon>
        <taxon>Fungi</taxon>
        <taxon>Dikarya</taxon>
        <taxon>Ascomycota</taxon>
        <taxon>Pezizomycotina</taxon>
        <taxon>Dothideomycetes</taxon>
        <taxon>Dothideomycetidae</taxon>
        <taxon>Cladosporiales</taxon>
        <taxon>Cladosporiaceae</taxon>
        <taxon>Cladosporium</taxon>
    </lineage>
</organism>
<evidence type="ECO:0000259" key="2">
    <source>
        <dbReference type="PROSITE" id="PS50404"/>
    </source>
</evidence>